<dbReference type="InterPro" id="IPR023995">
    <property type="entry name" value="HemZ"/>
</dbReference>
<dbReference type="InterPro" id="IPR023404">
    <property type="entry name" value="rSAM_horseshoe"/>
</dbReference>
<gene>
    <name evidence="2" type="ORF">SAMN05660923_02775</name>
</gene>
<evidence type="ECO:0000313" key="2">
    <source>
        <dbReference type="EMBL" id="SDX70122.1"/>
    </source>
</evidence>
<dbReference type="SFLD" id="SFLDF00310">
    <property type="entry name" value="oxygen-independent_coproporphy"/>
    <property type="match status" value="1"/>
</dbReference>
<name>A0A1H3DUB0_9FIRM</name>
<dbReference type="GO" id="GO:0006779">
    <property type="term" value="P:porphyrin-containing compound biosynthetic process"/>
    <property type="evidence" value="ECO:0007669"/>
    <property type="project" value="TreeGrafter"/>
</dbReference>
<proteinExistence type="predicted"/>
<dbReference type="PROSITE" id="PS51918">
    <property type="entry name" value="RADICAL_SAM"/>
    <property type="match status" value="1"/>
</dbReference>
<organism evidence="2 3">
    <name type="scientific">Tepidimicrobium xylanilyticum</name>
    <dbReference type="NCBI Taxonomy" id="1123352"/>
    <lineage>
        <taxon>Bacteria</taxon>
        <taxon>Bacillati</taxon>
        <taxon>Bacillota</taxon>
        <taxon>Tissierellia</taxon>
        <taxon>Tissierellales</taxon>
        <taxon>Tepidimicrobiaceae</taxon>
        <taxon>Tepidimicrobium</taxon>
    </lineage>
</organism>
<dbReference type="Gene3D" id="3.80.30.20">
    <property type="entry name" value="tm_1862 like domain"/>
    <property type="match status" value="1"/>
</dbReference>
<protein>
    <submittedName>
        <fullName evidence="2">Oxygen-independent coproporphyrinogen-3 oxidase</fullName>
    </submittedName>
</protein>
<dbReference type="InterPro" id="IPR007197">
    <property type="entry name" value="rSAM"/>
</dbReference>
<dbReference type="RefSeq" id="WP_093754676.1">
    <property type="nucleotide sequence ID" value="NZ_FNNG01000016.1"/>
</dbReference>
<dbReference type="InterPro" id="IPR058240">
    <property type="entry name" value="rSAM_sf"/>
</dbReference>
<dbReference type="GO" id="GO:0051539">
    <property type="term" value="F:4 iron, 4 sulfur cluster binding"/>
    <property type="evidence" value="ECO:0007669"/>
    <property type="project" value="TreeGrafter"/>
</dbReference>
<dbReference type="CDD" id="cd01335">
    <property type="entry name" value="Radical_SAM"/>
    <property type="match status" value="1"/>
</dbReference>
<dbReference type="SFLD" id="SFLDS00029">
    <property type="entry name" value="Radical_SAM"/>
    <property type="match status" value="1"/>
</dbReference>
<dbReference type="Proteomes" id="UP000198828">
    <property type="component" value="Unassembled WGS sequence"/>
</dbReference>
<dbReference type="SUPFAM" id="SSF102114">
    <property type="entry name" value="Radical SAM enzymes"/>
    <property type="match status" value="1"/>
</dbReference>
<dbReference type="SFLD" id="SFLDG01082">
    <property type="entry name" value="B12-binding_domain_containing"/>
    <property type="match status" value="1"/>
</dbReference>
<dbReference type="AlphaFoldDB" id="A0A1H3DUB0"/>
<dbReference type="GO" id="GO:0005737">
    <property type="term" value="C:cytoplasm"/>
    <property type="evidence" value="ECO:0007669"/>
    <property type="project" value="TreeGrafter"/>
</dbReference>
<keyword evidence="3" id="KW-1185">Reference proteome</keyword>
<dbReference type="Pfam" id="PF04055">
    <property type="entry name" value="Radical_SAM"/>
    <property type="match status" value="1"/>
</dbReference>
<dbReference type="InterPro" id="IPR034505">
    <property type="entry name" value="Coproporphyrinogen-III_oxidase"/>
</dbReference>
<dbReference type="EMBL" id="FNNG01000016">
    <property type="protein sequence ID" value="SDX70122.1"/>
    <property type="molecule type" value="Genomic_DNA"/>
</dbReference>
<reference evidence="2 3" key="1">
    <citation type="submission" date="2016-10" db="EMBL/GenBank/DDBJ databases">
        <authorList>
            <person name="de Groot N.N."/>
        </authorList>
    </citation>
    <scope>NUCLEOTIDE SEQUENCE [LARGE SCALE GENOMIC DNA]</scope>
    <source>
        <strain evidence="2 3">DSM 23310</strain>
    </source>
</reference>
<dbReference type="GO" id="GO:0003824">
    <property type="term" value="F:catalytic activity"/>
    <property type="evidence" value="ECO:0007669"/>
    <property type="project" value="InterPro"/>
</dbReference>
<dbReference type="SFLD" id="SFLDG01065">
    <property type="entry name" value="anaerobic_coproporphyrinogen-I"/>
    <property type="match status" value="1"/>
</dbReference>
<sequence>MIYINLVGHDLVNEVYELIKVFYFDEEIIFVEDLNEYEKGLLVVNRLTEVNGKLEARTDIYEDNNLILESTVVDIDEVKVDKSSIRKKIRIGIKQSIYNALLSISNVKAPWGILTGIRPVKIVHNLLDENKSNQEIIGILTKEYRLDLNKAQLILDIGKKQRKYLYPLDNNRFSLYISIPFCPTRCLYCSFPSLNINRYRDKVDDYIDKLIYEVERVGEIMSNKTITTVYIGGGTPSAISTSQLERIIQAVYENFHEDTIKEFTVEVGRPDTISNCMLKMLKENGIDRISINPQTMNDSTLKLIGRQHSSQDIISTYYDAREIGFDVINMDLIVGLPSEGLKEIQYTLDIVGKLSPENLTVHTLSIKRGSKFINTMDRYKNQMKGQNIIEDMLRETEIFAKEKGLLPYYLYRQKQIMGNFENIGYAKEGKECIYNIKMMEEKETVIGLGMGAVSKIYFPEEDRIERVPNVKSLEEYLERVEEMVNRKALILS</sequence>
<dbReference type="InterPro" id="IPR006638">
    <property type="entry name" value="Elp3/MiaA/NifB-like_rSAM"/>
</dbReference>
<accession>A0A1H3DUB0</accession>
<dbReference type="SMART" id="SM00729">
    <property type="entry name" value="Elp3"/>
    <property type="match status" value="1"/>
</dbReference>
<evidence type="ECO:0000313" key="3">
    <source>
        <dbReference type="Proteomes" id="UP000198828"/>
    </source>
</evidence>
<dbReference type="PANTHER" id="PTHR13932:SF1">
    <property type="entry name" value="OXYGEN-INDEPENDENT COPROPORPHYRINOGEN-III OXIDASE-LIKE PROTEIN HEMZ"/>
    <property type="match status" value="1"/>
</dbReference>
<dbReference type="NCBIfam" id="TIGR03994">
    <property type="entry name" value="rSAM_HemZ"/>
    <property type="match status" value="1"/>
</dbReference>
<feature type="domain" description="Radical SAM core" evidence="1">
    <location>
        <begin position="167"/>
        <end position="406"/>
    </location>
</feature>
<evidence type="ECO:0000259" key="1">
    <source>
        <dbReference type="PROSITE" id="PS51918"/>
    </source>
</evidence>
<dbReference type="OrthoDB" id="9808022at2"/>
<dbReference type="PANTHER" id="PTHR13932">
    <property type="entry name" value="COPROPORPHYRINIGEN III OXIDASE"/>
    <property type="match status" value="1"/>
</dbReference>